<dbReference type="SUPFAM" id="SSF48371">
    <property type="entry name" value="ARM repeat"/>
    <property type="match status" value="1"/>
</dbReference>
<proteinExistence type="predicted"/>
<name>A0ABR2NDP7_9ROSI</name>
<dbReference type="InterPro" id="IPR016024">
    <property type="entry name" value="ARM-type_fold"/>
</dbReference>
<sequence>MTAETARAIVGHGGVRPLIEICQIGDSVSQAAVACTLKNISAVAESACNDNLRRFVISEGGIRSLLVYLDGPLPQESPVAALRNLIGSVSSEVLMSLNFMPIIRLIEHEMQKAHDIIWSNWVSQEAFRDGNPRCQEATREVRKRKASKFVHPKIG</sequence>
<gene>
    <name evidence="1" type="ORF">V6N11_034659</name>
</gene>
<accession>A0ABR2NDP7</accession>
<dbReference type="Proteomes" id="UP001396334">
    <property type="component" value="Unassembled WGS sequence"/>
</dbReference>
<evidence type="ECO:0000313" key="1">
    <source>
        <dbReference type="EMBL" id="KAK8974293.1"/>
    </source>
</evidence>
<keyword evidence="2" id="KW-1185">Reference proteome</keyword>
<comment type="caution">
    <text evidence="1">The sequence shown here is derived from an EMBL/GenBank/DDBJ whole genome shotgun (WGS) entry which is preliminary data.</text>
</comment>
<dbReference type="Gene3D" id="1.25.10.10">
    <property type="entry name" value="Leucine-rich Repeat Variant"/>
    <property type="match status" value="1"/>
</dbReference>
<dbReference type="EMBL" id="JBBPBN010000171">
    <property type="protein sequence ID" value="KAK8974293.1"/>
    <property type="molecule type" value="Genomic_DNA"/>
</dbReference>
<dbReference type="PANTHER" id="PTHR46043">
    <property type="entry name" value="ARM REPEAT SUPERFAMILY PROTEIN"/>
    <property type="match status" value="1"/>
</dbReference>
<dbReference type="PANTHER" id="PTHR46043:SF9">
    <property type="entry name" value="ARM REPEAT SUPERFAMILY PROTEIN"/>
    <property type="match status" value="1"/>
</dbReference>
<dbReference type="InterPro" id="IPR011989">
    <property type="entry name" value="ARM-like"/>
</dbReference>
<protein>
    <submittedName>
        <fullName evidence="1">Uncharacterized protein</fullName>
    </submittedName>
</protein>
<organism evidence="1 2">
    <name type="scientific">Hibiscus sabdariffa</name>
    <name type="common">roselle</name>
    <dbReference type="NCBI Taxonomy" id="183260"/>
    <lineage>
        <taxon>Eukaryota</taxon>
        <taxon>Viridiplantae</taxon>
        <taxon>Streptophyta</taxon>
        <taxon>Embryophyta</taxon>
        <taxon>Tracheophyta</taxon>
        <taxon>Spermatophyta</taxon>
        <taxon>Magnoliopsida</taxon>
        <taxon>eudicotyledons</taxon>
        <taxon>Gunneridae</taxon>
        <taxon>Pentapetalae</taxon>
        <taxon>rosids</taxon>
        <taxon>malvids</taxon>
        <taxon>Malvales</taxon>
        <taxon>Malvaceae</taxon>
        <taxon>Malvoideae</taxon>
        <taxon>Hibiscus</taxon>
    </lineage>
</organism>
<evidence type="ECO:0000313" key="2">
    <source>
        <dbReference type="Proteomes" id="UP001396334"/>
    </source>
</evidence>
<reference evidence="1 2" key="1">
    <citation type="journal article" date="2024" name="G3 (Bethesda)">
        <title>Genome assembly of Hibiscus sabdariffa L. provides insights into metabolisms of medicinal natural products.</title>
        <authorList>
            <person name="Kim T."/>
        </authorList>
    </citation>
    <scope>NUCLEOTIDE SEQUENCE [LARGE SCALE GENOMIC DNA]</scope>
    <source>
        <strain evidence="1">TK-2024</strain>
        <tissue evidence="1">Old leaves</tissue>
    </source>
</reference>